<feature type="transmembrane region" description="Helical" evidence="7">
    <location>
        <begin position="219"/>
        <end position="240"/>
    </location>
</feature>
<comment type="subcellular location">
    <subcellularLocation>
        <location evidence="1 7">Cell membrane</location>
        <topology evidence="1 7">Multi-pass membrane protein</topology>
    </subcellularLocation>
</comment>
<comment type="caution">
    <text evidence="10">The sequence shown here is derived from an EMBL/GenBank/DDBJ whole genome shotgun (WGS) entry which is preliminary data.</text>
</comment>
<feature type="transmembrane region" description="Helical" evidence="7">
    <location>
        <begin position="140"/>
        <end position="158"/>
    </location>
</feature>
<dbReference type="SUPFAM" id="SSF161098">
    <property type="entry name" value="MetI-like"/>
    <property type="match status" value="1"/>
</dbReference>
<sequence length="298" mass="32619">MAMTTERRPGHGSRGPDATATRTIAYGPGQSELEPQRAHRRRQSLEISLAVAVPIALLGLWQAASDLGWIDARLYPTPVTIAQTGWRLSTEGVLWHDVFATMRRVLFGWGIGSVTGAVLGLLMGWAPLIRRALEPTLDALYVVPKLALLPILFNIFGLGERSQIALVAVTVFFFVWIATMAAIMSVPIGYRDSAVVFGAGRWQMFRHVLLPASLPQMLVGMRVAAGVAVLVIVAAEFLVGQDGLGYLIFNSRNLFINDEMFVGIVLVALFGVLFAQLIRWVSRFLVPWAPEDRGAPDN</sequence>
<proteinExistence type="inferred from homology"/>
<evidence type="ECO:0000313" key="11">
    <source>
        <dbReference type="Proteomes" id="UP000642070"/>
    </source>
</evidence>
<evidence type="ECO:0000256" key="6">
    <source>
        <dbReference type="ARBA" id="ARBA00023136"/>
    </source>
</evidence>
<dbReference type="AlphaFoldDB" id="A0A917TV38"/>
<dbReference type="PROSITE" id="PS50928">
    <property type="entry name" value="ABC_TM1"/>
    <property type="match status" value="1"/>
</dbReference>
<evidence type="ECO:0000256" key="7">
    <source>
        <dbReference type="RuleBase" id="RU363032"/>
    </source>
</evidence>
<dbReference type="GO" id="GO:0010438">
    <property type="term" value="P:cellular response to sulfur starvation"/>
    <property type="evidence" value="ECO:0007669"/>
    <property type="project" value="TreeGrafter"/>
</dbReference>
<evidence type="ECO:0000256" key="8">
    <source>
        <dbReference type="SAM" id="MobiDB-lite"/>
    </source>
</evidence>
<evidence type="ECO:0000256" key="1">
    <source>
        <dbReference type="ARBA" id="ARBA00004651"/>
    </source>
</evidence>
<dbReference type="InterPro" id="IPR000515">
    <property type="entry name" value="MetI-like"/>
</dbReference>
<accession>A0A917TV38</accession>
<comment type="similarity">
    <text evidence="7">Belongs to the binding-protein-dependent transport system permease family.</text>
</comment>
<dbReference type="CDD" id="cd06261">
    <property type="entry name" value="TM_PBP2"/>
    <property type="match status" value="1"/>
</dbReference>
<keyword evidence="5 7" id="KW-1133">Transmembrane helix</keyword>
<gene>
    <name evidence="10" type="ORF">GCM10007977_045440</name>
</gene>
<keyword evidence="4 7" id="KW-0812">Transmembrane</keyword>
<reference evidence="10" key="2">
    <citation type="submission" date="2020-09" db="EMBL/GenBank/DDBJ databases">
        <authorList>
            <person name="Sun Q."/>
            <person name="Ohkuma M."/>
        </authorList>
    </citation>
    <scope>NUCLEOTIDE SEQUENCE</scope>
    <source>
        <strain evidence="10">JCM 19831</strain>
    </source>
</reference>
<dbReference type="GO" id="GO:0005886">
    <property type="term" value="C:plasma membrane"/>
    <property type="evidence" value="ECO:0007669"/>
    <property type="project" value="UniProtKB-SubCell"/>
</dbReference>
<feature type="transmembrane region" description="Helical" evidence="7">
    <location>
        <begin position="164"/>
        <end position="183"/>
    </location>
</feature>
<dbReference type="PANTHER" id="PTHR30151:SF25">
    <property type="entry name" value="TAURINE TRANSPORT SYSTEM PERMEASE PROTEIN TAUC"/>
    <property type="match status" value="1"/>
</dbReference>
<feature type="transmembrane region" description="Helical" evidence="7">
    <location>
        <begin position="260"/>
        <end position="278"/>
    </location>
</feature>
<feature type="transmembrane region" description="Helical" evidence="7">
    <location>
        <begin position="106"/>
        <end position="128"/>
    </location>
</feature>
<evidence type="ECO:0000256" key="3">
    <source>
        <dbReference type="ARBA" id="ARBA00022475"/>
    </source>
</evidence>
<dbReference type="EMBL" id="BMPI01000021">
    <property type="protein sequence ID" value="GGM38854.1"/>
    <property type="molecule type" value="Genomic_DNA"/>
</dbReference>
<keyword evidence="6 7" id="KW-0472">Membrane</keyword>
<feature type="region of interest" description="Disordered" evidence="8">
    <location>
        <begin position="1"/>
        <end position="22"/>
    </location>
</feature>
<evidence type="ECO:0000313" key="10">
    <source>
        <dbReference type="EMBL" id="GGM38854.1"/>
    </source>
</evidence>
<keyword evidence="11" id="KW-1185">Reference proteome</keyword>
<keyword evidence="3" id="KW-1003">Cell membrane</keyword>
<feature type="domain" description="ABC transmembrane type-1" evidence="9">
    <location>
        <begin position="98"/>
        <end position="279"/>
    </location>
</feature>
<keyword evidence="2 7" id="KW-0813">Transport</keyword>
<evidence type="ECO:0000256" key="5">
    <source>
        <dbReference type="ARBA" id="ARBA00022989"/>
    </source>
</evidence>
<dbReference type="Proteomes" id="UP000642070">
    <property type="component" value="Unassembled WGS sequence"/>
</dbReference>
<reference evidence="10" key="1">
    <citation type="journal article" date="2014" name="Int. J. Syst. Evol. Microbiol.">
        <title>Complete genome sequence of Corynebacterium casei LMG S-19264T (=DSM 44701T), isolated from a smear-ripened cheese.</title>
        <authorList>
            <consortium name="US DOE Joint Genome Institute (JGI-PGF)"/>
            <person name="Walter F."/>
            <person name="Albersmeier A."/>
            <person name="Kalinowski J."/>
            <person name="Ruckert C."/>
        </authorList>
    </citation>
    <scope>NUCLEOTIDE SEQUENCE</scope>
    <source>
        <strain evidence="10">JCM 19831</strain>
    </source>
</reference>
<dbReference type="Pfam" id="PF00528">
    <property type="entry name" value="BPD_transp_1"/>
    <property type="match status" value="1"/>
</dbReference>
<name>A0A917TV38_9ACTN</name>
<dbReference type="Gene3D" id="1.10.3720.10">
    <property type="entry name" value="MetI-like"/>
    <property type="match status" value="1"/>
</dbReference>
<evidence type="ECO:0000259" key="9">
    <source>
        <dbReference type="PROSITE" id="PS50928"/>
    </source>
</evidence>
<dbReference type="InterPro" id="IPR035906">
    <property type="entry name" value="MetI-like_sf"/>
</dbReference>
<dbReference type="GO" id="GO:0055085">
    <property type="term" value="P:transmembrane transport"/>
    <property type="evidence" value="ECO:0007669"/>
    <property type="project" value="InterPro"/>
</dbReference>
<protein>
    <submittedName>
        <fullName evidence="10">Nitrate ABC transporter permease</fullName>
    </submittedName>
</protein>
<organism evidence="10 11">
    <name type="scientific">Dactylosporangium sucinum</name>
    <dbReference type="NCBI Taxonomy" id="1424081"/>
    <lineage>
        <taxon>Bacteria</taxon>
        <taxon>Bacillati</taxon>
        <taxon>Actinomycetota</taxon>
        <taxon>Actinomycetes</taxon>
        <taxon>Micromonosporales</taxon>
        <taxon>Micromonosporaceae</taxon>
        <taxon>Dactylosporangium</taxon>
    </lineage>
</organism>
<evidence type="ECO:0000256" key="2">
    <source>
        <dbReference type="ARBA" id="ARBA00022448"/>
    </source>
</evidence>
<dbReference type="PANTHER" id="PTHR30151">
    <property type="entry name" value="ALKANE SULFONATE ABC TRANSPORTER-RELATED, MEMBRANE SUBUNIT"/>
    <property type="match status" value="1"/>
</dbReference>
<evidence type="ECO:0000256" key="4">
    <source>
        <dbReference type="ARBA" id="ARBA00022692"/>
    </source>
</evidence>